<proteinExistence type="predicted"/>
<evidence type="ECO:0000313" key="1">
    <source>
        <dbReference type="EMBL" id="KAK1867135.1"/>
    </source>
</evidence>
<name>A0ACC3CA91_PYRYE</name>
<evidence type="ECO:0000313" key="2">
    <source>
        <dbReference type="Proteomes" id="UP000798662"/>
    </source>
</evidence>
<protein>
    <submittedName>
        <fullName evidence="1">Uncharacterized protein</fullName>
    </submittedName>
</protein>
<dbReference type="Proteomes" id="UP000798662">
    <property type="component" value="Chromosome 3"/>
</dbReference>
<dbReference type="EMBL" id="CM020620">
    <property type="protein sequence ID" value="KAK1867135.1"/>
    <property type="molecule type" value="Genomic_DNA"/>
</dbReference>
<reference evidence="1" key="1">
    <citation type="submission" date="2019-11" db="EMBL/GenBank/DDBJ databases">
        <title>Nori genome reveals adaptations in red seaweeds to the harsh intertidal environment.</title>
        <authorList>
            <person name="Wang D."/>
            <person name="Mao Y."/>
        </authorList>
    </citation>
    <scope>NUCLEOTIDE SEQUENCE</scope>
    <source>
        <tissue evidence="1">Gametophyte</tissue>
    </source>
</reference>
<comment type="caution">
    <text evidence="1">The sequence shown here is derived from an EMBL/GenBank/DDBJ whole genome shotgun (WGS) entry which is preliminary data.</text>
</comment>
<accession>A0ACC3CA91</accession>
<gene>
    <name evidence="1" type="ORF">I4F81_009644</name>
</gene>
<organism evidence="1 2">
    <name type="scientific">Pyropia yezoensis</name>
    <name type="common">Susabi-nori</name>
    <name type="synonym">Porphyra yezoensis</name>
    <dbReference type="NCBI Taxonomy" id="2788"/>
    <lineage>
        <taxon>Eukaryota</taxon>
        <taxon>Rhodophyta</taxon>
        <taxon>Bangiophyceae</taxon>
        <taxon>Bangiales</taxon>
        <taxon>Bangiaceae</taxon>
        <taxon>Pyropia</taxon>
    </lineage>
</organism>
<sequence length="205" mass="21589">MLVLCTQLAVRCTSPSVAARWLPVPPALLVLTRLSVYFFISCVCAPPFPFLFMGLGQSLAALEELVLTVIWSTVGAVDAFLGWLLTPLVLAAHVVAVAWTWLNWAVARAWQPVARYGWHAVVLSVIVYKVGGRVARWRADTAAAASRAAAAAATPARPVPPEVVARGEAATAAGAARRAVAARAAAAAALAKHEARSTSAFLARR</sequence>
<keyword evidence="2" id="KW-1185">Reference proteome</keyword>